<sequence>MTAAKTMDTRPAAKLVRCGVQDQHDGEVLQAVWDETGAFFCSIAKDGRAKVWDPKTAQCLWTSEYLIPDIPTKVYVAASHGMRRRRYAKWRHICMDWPGVLAPRTFTSVITSLHLDAQSDRNVTILVAYEGQLAFFSVGLHARNSQFEVCKYGDSAFVGAITSILPCHSRKAEEHPFVIAGSQLGWVSLYPYPRSGGPSTVSPLRKFEAHSDLSSVTALAWNGITLVTGSANGSTSVFDAYTFERLRTFGTPIPRPRGGNTPDRVEGVKQIVLSPEKDALAISVGDRVMGFKADFVPKDKVTKKVGKKKARGTITAKGNAHFEQQVDRTCTEQHALKQLISDSLFEHDKESEYRRRMYGTERQQRENLERLGLNEVEAVEYVLHA</sequence>
<dbReference type="SUPFAM" id="SSF50978">
    <property type="entry name" value="WD40 repeat-like"/>
    <property type="match status" value="1"/>
</dbReference>
<gene>
    <name evidence="2" type="ORF">VNI00_010063</name>
</gene>
<keyword evidence="3" id="KW-1185">Reference proteome</keyword>
<dbReference type="EMBL" id="JAYKXP010000039">
    <property type="protein sequence ID" value="KAK7039159.1"/>
    <property type="molecule type" value="Genomic_DNA"/>
</dbReference>
<organism evidence="2 3">
    <name type="scientific">Paramarasmius palmivorus</name>
    <dbReference type="NCBI Taxonomy" id="297713"/>
    <lineage>
        <taxon>Eukaryota</taxon>
        <taxon>Fungi</taxon>
        <taxon>Dikarya</taxon>
        <taxon>Basidiomycota</taxon>
        <taxon>Agaricomycotina</taxon>
        <taxon>Agaricomycetes</taxon>
        <taxon>Agaricomycetidae</taxon>
        <taxon>Agaricales</taxon>
        <taxon>Marasmiineae</taxon>
        <taxon>Marasmiaceae</taxon>
        <taxon>Paramarasmius</taxon>
    </lineage>
</organism>
<dbReference type="Proteomes" id="UP001383192">
    <property type="component" value="Unassembled WGS sequence"/>
</dbReference>
<name>A0AAW0CMF4_9AGAR</name>
<dbReference type="AlphaFoldDB" id="A0AAW0CMF4"/>
<dbReference type="SMART" id="SM00320">
    <property type="entry name" value="WD40"/>
    <property type="match status" value="2"/>
</dbReference>
<dbReference type="Pfam" id="PF00400">
    <property type="entry name" value="WD40"/>
    <property type="match status" value="2"/>
</dbReference>
<dbReference type="Gene3D" id="2.130.10.10">
    <property type="entry name" value="YVTN repeat-like/Quinoprotein amine dehydrogenase"/>
    <property type="match status" value="2"/>
</dbReference>
<dbReference type="PROSITE" id="PS50082">
    <property type="entry name" value="WD_REPEATS_2"/>
    <property type="match status" value="1"/>
</dbReference>
<evidence type="ECO:0000313" key="2">
    <source>
        <dbReference type="EMBL" id="KAK7039159.1"/>
    </source>
</evidence>
<dbReference type="InterPro" id="IPR015943">
    <property type="entry name" value="WD40/YVTN_repeat-like_dom_sf"/>
</dbReference>
<protein>
    <submittedName>
        <fullName evidence="2">Uncharacterized protein</fullName>
    </submittedName>
</protein>
<accession>A0AAW0CMF4</accession>
<comment type="caution">
    <text evidence="2">The sequence shown here is derived from an EMBL/GenBank/DDBJ whole genome shotgun (WGS) entry which is preliminary data.</text>
</comment>
<reference evidence="2 3" key="1">
    <citation type="submission" date="2024-01" db="EMBL/GenBank/DDBJ databases">
        <title>A draft genome for a cacao thread blight-causing isolate of Paramarasmius palmivorus.</title>
        <authorList>
            <person name="Baruah I.K."/>
            <person name="Bukari Y."/>
            <person name="Amoako-Attah I."/>
            <person name="Meinhardt L.W."/>
            <person name="Bailey B.A."/>
            <person name="Cohen S.P."/>
        </authorList>
    </citation>
    <scope>NUCLEOTIDE SEQUENCE [LARGE SCALE GENOMIC DNA]</scope>
    <source>
        <strain evidence="2 3">GH-12</strain>
    </source>
</reference>
<evidence type="ECO:0000256" key="1">
    <source>
        <dbReference type="PROSITE-ProRule" id="PRU00221"/>
    </source>
</evidence>
<dbReference type="InterPro" id="IPR036322">
    <property type="entry name" value="WD40_repeat_dom_sf"/>
</dbReference>
<feature type="repeat" description="WD" evidence="1">
    <location>
        <begin position="21"/>
        <end position="62"/>
    </location>
</feature>
<evidence type="ECO:0000313" key="3">
    <source>
        <dbReference type="Proteomes" id="UP001383192"/>
    </source>
</evidence>
<keyword evidence="1" id="KW-0853">WD repeat</keyword>
<dbReference type="InterPro" id="IPR001680">
    <property type="entry name" value="WD40_rpt"/>
</dbReference>
<proteinExistence type="predicted"/>